<protein>
    <submittedName>
        <fullName evidence="1">Uncharacterized protein</fullName>
    </submittedName>
</protein>
<reference evidence="1 2" key="1">
    <citation type="submission" date="2018-03" db="EMBL/GenBank/DDBJ databases">
        <title>Genome sequence of Moorella stamsii DSM 26217.</title>
        <authorList>
            <person name="Poehlein A."/>
            <person name="Daniel R."/>
        </authorList>
    </citation>
    <scope>NUCLEOTIDE SEQUENCE [LARGE SCALE GENOMIC DNA]</scope>
    <source>
        <strain evidence="2">DSM 26217</strain>
    </source>
</reference>
<comment type="caution">
    <text evidence="1">The sequence shown here is derived from an EMBL/GenBank/DDBJ whole genome shotgun (WGS) entry which is preliminary data.</text>
</comment>
<keyword evidence="2" id="KW-1185">Reference proteome</keyword>
<gene>
    <name evidence="1" type="ORF">MOST_06680</name>
</gene>
<evidence type="ECO:0000313" key="2">
    <source>
        <dbReference type="Proteomes" id="UP000239430"/>
    </source>
</evidence>
<evidence type="ECO:0000313" key="1">
    <source>
        <dbReference type="EMBL" id="PRR76047.1"/>
    </source>
</evidence>
<name>A0A9X7J5R2_9FIRM</name>
<organism evidence="1 2">
    <name type="scientific">Neomoorella stamsii</name>
    <dbReference type="NCBI Taxonomy" id="1266720"/>
    <lineage>
        <taxon>Bacteria</taxon>
        <taxon>Bacillati</taxon>
        <taxon>Bacillota</taxon>
        <taxon>Clostridia</taxon>
        <taxon>Neomoorellales</taxon>
        <taxon>Neomoorellaceae</taxon>
        <taxon>Neomoorella</taxon>
    </lineage>
</organism>
<dbReference type="Proteomes" id="UP000239430">
    <property type="component" value="Unassembled WGS sequence"/>
</dbReference>
<sequence>MLEAAKEYNLKAGMVVYVTGGDGTISSLLANDAALTRAVNGIMGEAVLYQQRL</sequence>
<accession>A0A9X7J5R2</accession>
<dbReference type="AlphaFoldDB" id="A0A9X7J5R2"/>
<dbReference type="EMBL" id="PVXL01000023">
    <property type="protein sequence ID" value="PRR76047.1"/>
    <property type="molecule type" value="Genomic_DNA"/>
</dbReference>
<proteinExistence type="predicted"/>